<evidence type="ECO:0000256" key="3">
    <source>
        <dbReference type="ARBA" id="ARBA00022536"/>
    </source>
</evidence>
<dbReference type="InterPro" id="IPR024171">
    <property type="entry name" value="SRK-like_kinase"/>
</dbReference>
<evidence type="ECO:0000256" key="8">
    <source>
        <dbReference type="ARBA" id="ARBA00022741"/>
    </source>
</evidence>
<evidence type="ECO:0000259" key="23">
    <source>
        <dbReference type="PROSITE" id="PS50927"/>
    </source>
</evidence>
<dbReference type="Gene3D" id="2.90.10.10">
    <property type="entry name" value="Bulb-type lectin domain"/>
    <property type="match status" value="1"/>
</dbReference>
<evidence type="ECO:0000256" key="18">
    <source>
        <dbReference type="PIRNR" id="PIRNR000641"/>
    </source>
</evidence>
<dbReference type="Pfam" id="PF01453">
    <property type="entry name" value="B_lectin"/>
    <property type="match status" value="1"/>
</dbReference>
<dbReference type="EC" id="2.7.11.1" evidence="18"/>
<dbReference type="PROSITE" id="PS50011">
    <property type="entry name" value="PROTEIN_KINASE_DOM"/>
    <property type="match status" value="1"/>
</dbReference>
<dbReference type="PROSITE" id="PS00107">
    <property type="entry name" value="PROTEIN_KINASE_ATP"/>
    <property type="match status" value="1"/>
</dbReference>
<keyword evidence="3" id="KW-0245">EGF-like domain</keyword>
<keyword evidence="5" id="KW-0812">Transmembrane</keyword>
<evidence type="ECO:0000256" key="7">
    <source>
        <dbReference type="ARBA" id="ARBA00022734"/>
    </source>
</evidence>
<evidence type="ECO:0000256" key="14">
    <source>
        <dbReference type="ARBA" id="ARBA00023170"/>
    </source>
</evidence>
<dbReference type="Pfam" id="PF00069">
    <property type="entry name" value="Pkinase"/>
    <property type="match status" value="1"/>
</dbReference>
<dbReference type="InterPro" id="IPR001480">
    <property type="entry name" value="Bulb-type_lectin_dom"/>
</dbReference>
<dbReference type="GO" id="GO:0004674">
    <property type="term" value="F:protein serine/threonine kinase activity"/>
    <property type="evidence" value="ECO:0007669"/>
    <property type="project" value="UniProtKB-KW"/>
</dbReference>
<comment type="subcellular location">
    <subcellularLocation>
        <location evidence="1">Membrane</location>
        <topology evidence="1">Single-pass type I membrane protein</topology>
    </subcellularLocation>
</comment>
<comment type="similarity">
    <text evidence="18">Belongs to the protein kinase superfamily. Ser/Thr protein kinase family.</text>
</comment>
<protein>
    <recommendedName>
        <fullName evidence="18">Receptor-like serine/threonine-protein kinase</fullName>
        <ecNumber evidence="18">2.7.11.1</ecNumber>
    </recommendedName>
</protein>
<dbReference type="InterPro" id="IPR011009">
    <property type="entry name" value="Kinase-like_dom_sf"/>
</dbReference>
<comment type="caution">
    <text evidence="24">The sequence shown here is derived from an EMBL/GenBank/DDBJ whole genome shotgun (WGS) entry which is preliminary data.</text>
</comment>
<evidence type="ECO:0000256" key="1">
    <source>
        <dbReference type="ARBA" id="ARBA00004479"/>
    </source>
</evidence>
<dbReference type="Pfam" id="PF00954">
    <property type="entry name" value="S_locus_glycop"/>
    <property type="match status" value="1"/>
</dbReference>
<dbReference type="SMART" id="SM00220">
    <property type="entry name" value="S_TKc"/>
    <property type="match status" value="1"/>
</dbReference>
<accession>A0A4S4F2I9</accession>
<keyword evidence="10 18" id="KW-0067">ATP-binding</keyword>
<evidence type="ECO:0000256" key="4">
    <source>
        <dbReference type="ARBA" id="ARBA00022679"/>
    </source>
</evidence>
<dbReference type="InterPro" id="IPR000719">
    <property type="entry name" value="Prot_kinase_dom"/>
</dbReference>
<dbReference type="GO" id="GO:0030246">
    <property type="term" value="F:carbohydrate binding"/>
    <property type="evidence" value="ECO:0007669"/>
    <property type="project" value="UniProtKB-KW"/>
</dbReference>
<dbReference type="Gene3D" id="2.90.10.30">
    <property type="match status" value="1"/>
</dbReference>
<dbReference type="PROSITE" id="PS50927">
    <property type="entry name" value="BULB_LECTIN"/>
    <property type="match status" value="1"/>
</dbReference>
<evidence type="ECO:0000256" key="15">
    <source>
        <dbReference type="ARBA" id="ARBA00023180"/>
    </source>
</evidence>
<keyword evidence="4 18" id="KW-0808">Transferase</keyword>
<evidence type="ECO:0000256" key="6">
    <source>
        <dbReference type="ARBA" id="ARBA00022729"/>
    </source>
</evidence>
<dbReference type="SUPFAM" id="SSF56112">
    <property type="entry name" value="Protein kinase-like (PK-like)"/>
    <property type="match status" value="1"/>
</dbReference>
<feature type="region of interest" description="Disordered" evidence="20">
    <location>
        <begin position="441"/>
        <end position="461"/>
    </location>
</feature>
<dbReference type="FunFam" id="2.90.10.30:FF:000001">
    <property type="entry name" value="Serine/threonine-protein kinase"/>
    <property type="match status" value="1"/>
</dbReference>
<keyword evidence="2 18" id="KW-0723">Serine/threonine-protein kinase</keyword>
<dbReference type="Proteomes" id="UP000306102">
    <property type="component" value="Unassembled WGS sequence"/>
</dbReference>
<keyword evidence="25" id="KW-1185">Reference proteome</keyword>
<sequence length="821" mass="91759">MGLRSRAVFFSILIFLVCVTVESQQNHSSKMVINLGSSLSPTSGTPPTSWSSSSGLFAFGFYTQDTGFKVGIWLVLNRTKTVVWTANRDDPPITSINSTLELTRNGKLVLRTEHGKEKLIANTTGSAASALMLDSGNFVLYDTDSRVIWESFNFPTNTILGGQTLAMGAKLISSLSDTQYSTGRYKLIMQADGKLVLYPLNTADRGLDAYWASGTLMKVPKSLSLYLNQSTGTLDIINSTSLRIIKSFKPESSYNNNKTIIYRATLDFDGVLRLYSHFLDETTNDFKFQIDWKAPENPCEVKGYCGLNSFCTLDDNQPYCRCIPGTHFVDPNKWSLGCDTNFPRKGCETGIENDTTSFNITTMENIECGDLPYAQESQMSIEDCEKSCLEDCYCEAADYSLDHRYCNKQSLPLIYVRRNVVGASSKLTAIFKVRIIKSEKPTLPPTPTPAPTPTPTPAPTPTPTLILVKSRKEVMLILLVTMGLLTSSCAALSISGTYIYKFRVLKHKRLLQCGNLSSTAELTLHLFSYSELRKATNGFKEELGKGSFGAVYKGTLCRGKRLIAVKKLQKVVEEGEREFQAEMRAMGRKHHRNLVQLLGYCIEGSKRLLVYEYMSNGSLADLLFKSKRSPDWNERIRIALNVARGILYLHEECETPIIHCDIKPENILMDEFWNAKISDFGLAKFLMPDQTSSFTGVRGTRGYLAPEWQRNNPISVKADVYSYGIMLLEIVCCRRSLEVNVSTSEEVVLSHWVYRCFAGRELNKLIVVGDEDVNMTTLENMVKVGLWCIQDEPALRPSMKSVVLMLEGITDISIPPCPTTS</sequence>
<evidence type="ECO:0000256" key="5">
    <source>
        <dbReference type="ARBA" id="ARBA00022692"/>
    </source>
</evidence>
<dbReference type="GO" id="GO:0048544">
    <property type="term" value="P:recognition of pollen"/>
    <property type="evidence" value="ECO:0007669"/>
    <property type="project" value="InterPro"/>
</dbReference>
<comment type="catalytic activity">
    <reaction evidence="17 18">
        <text>L-seryl-[protein] + ATP = O-phospho-L-seryl-[protein] + ADP + H(+)</text>
        <dbReference type="Rhea" id="RHEA:17989"/>
        <dbReference type="Rhea" id="RHEA-COMP:9863"/>
        <dbReference type="Rhea" id="RHEA-COMP:11604"/>
        <dbReference type="ChEBI" id="CHEBI:15378"/>
        <dbReference type="ChEBI" id="CHEBI:29999"/>
        <dbReference type="ChEBI" id="CHEBI:30616"/>
        <dbReference type="ChEBI" id="CHEBI:83421"/>
        <dbReference type="ChEBI" id="CHEBI:456216"/>
        <dbReference type="EC" id="2.7.11.1"/>
    </reaction>
</comment>
<feature type="signal peptide" evidence="21">
    <location>
        <begin position="1"/>
        <end position="23"/>
    </location>
</feature>
<dbReference type="InterPro" id="IPR051343">
    <property type="entry name" value="G-type_lectin_kinases/EP1-like"/>
</dbReference>
<evidence type="ECO:0000256" key="2">
    <source>
        <dbReference type="ARBA" id="ARBA00022527"/>
    </source>
</evidence>
<evidence type="ECO:0000256" key="17">
    <source>
        <dbReference type="ARBA" id="ARBA00048679"/>
    </source>
</evidence>
<evidence type="ECO:0000256" key="19">
    <source>
        <dbReference type="PROSITE-ProRule" id="PRU10141"/>
    </source>
</evidence>
<keyword evidence="12" id="KW-0472">Membrane</keyword>
<evidence type="ECO:0000313" key="25">
    <source>
        <dbReference type="Proteomes" id="UP000306102"/>
    </source>
</evidence>
<feature type="domain" description="Bulb-type lectin" evidence="23">
    <location>
        <begin position="35"/>
        <end position="153"/>
    </location>
</feature>
<dbReference type="PANTHER" id="PTHR47976">
    <property type="entry name" value="G-TYPE LECTIN S-RECEPTOR-LIKE SERINE/THREONINE-PROTEIN KINASE SD2-5"/>
    <property type="match status" value="1"/>
</dbReference>
<feature type="chain" id="PRO_5020463304" description="Receptor-like serine/threonine-protein kinase" evidence="21">
    <location>
        <begin position="24"/>
        <end position="821"/>
    </location>
</feature>
<dbReference type="AlphaFoldDB" id="A0A4S4F2I9"/>
<evidence type="ECO:0000256" key="11">
    <source>
        <dbReference type="ARBA" id="ARBA00022989"/>
    </source>
</evidence>
<evidence type="ECO:0000256" key="12">
    <source>
        <dbReference type="ARBA" id="ARBA00023136"/>
    </source>
</evidence>
<dbReference type="CDD" id="cd00028">
    <property type="entry name" value="B_lectin"/>
    <property type="match status" value="1"/>
</dbReference>
<reference evidence="24 25" key="1">
    <citation type="journal article" date="2018" name="Proc. Natl. Acad. Sci. U.S.A.">
        <title>Draft genome sequence of Camellia sinensis var. sinensis provides insights into the evolution of the tea genome and tea quality.</title>
        <authorList>
            <person name="Wei C."/>
            <person name="Yang H."/>
            <person name="Wang S."/>
            <person name="Zhao J."/>
            <person name="Liu C."/>
            <person name="Gao L."/>
            <person name="Xia E."/>
            <person name="Lu Y."/>
            <person name="Tai Y."/>
            <person name="She G."/>
            <person name="Sun J."/>
            <person name="Cao H."/>
            <person name="Tong W."/>
            <person name="Gao Q."/>
            <person name="Li Y."/>
            <person name="Deng W."/>
            <person name="Jiang X."/>
            <person name="Wang W."/>
            <person name="Chen Q."/>
            <person name="Zhang S."/>
            <person name="Li H."/>
            <person name="Wu J."/>
            <person name="Wang P."/>
            <person name="Li P."/>
            <person name="Shi C."/>
            <person name="Zheng F."/>
            <person name="Jian J."/>
            <person name="Huang B."/>
            <person name="Shan D."/>
            <person name="Shi M."/>
            <person name="Fang C."/>
            <person name="Yue Y."/>
            <person name="Li F."/>
            <person name="Li D."/>
            <person name="Wei S."/>
            <person name="Han B."/>
            <person name="Jiang C."/>
            <person name="Yin Y."/>
            <person name="Xia T."/>
            <person name="Zhang Z."/>
            <person name="Bennetzen J.L."/>
            <person name="Zhao S."/>
            <person name="Wan X."/>
        </authorList>
    </citation>
    <scope>NUCLEOTIDE SEQUENCE [LARGE SCALE GENOMIC DNA]</scope>
    <source>
        <strain evidence="25">cv. Shuchazao</strain>
        <tissue evidence="24">Leaf</tissue>
    </source>
</reference>
<dbReference type="SUPFAM" id="SSF51110">
    <property type="entry name" value="alpha-D-mannose-specific plant lectins"/>
    <property type="match status" value="2"/>
</dbReference>
<keyword evidence="14" id="KW-0675">Receptor</keyword>
<feature type="domain" description="Protein kinase" evidence="22">
    <location>
        <begin position="537"/>
        <end position="809"/>
    </location>
</feature>
<evidence type="ECO:0000259" key="22">
    <source>
        <dbReference type="PROSITE" id="PS50011"/>
    </source>
</evidence>
<dbReference type="PANTHER" id="PTHR47976:SF27">
    <property type="entry name" value="RECEPTOR-LIKE SERINE_THREONINE-PROTEIN KINASE"/>
    <property type="match status" value="1"/>
</dbReference>
<evidence type="ECO:0000256" key="21">
    <source>
        <dbReference type="SAM" id="SignalP"/>
    </source>
</evidence>
<name>A0A4S4F2I9_CAMSN</name>
<dbReference type="EMBL" id="SDRB02000209">
    <property type="protein sequence ID" value="THG23688.1"/>
    <property type="molecule type" value="Genomic_DNA"/>
</dbReference>
<dbReference type="SMART" id="SM00108">
    <property type="entry name" value="B_lectin"/>
    <property type="match status" value="1"/>
</dbReference>
<keyword evidence="8 18" id="KW-0547">Nucleotide-binding</keyword>
<dbReference type="GO" id="GO:0005524">
    <property type="term" value="F:ATP binding"/>
    <property type="evidence" value="ECO:0007669"/>
    <property type="project" value="UniProtKB-UniRule"/>
</dbReference>
<keyword evidence="11" id="KW-1133">Transmembrane helix</keyword>
<organism evidence="24 25">
    <name type="scientific">Camellia sinensis var. sinensis</name>
    <name type="common">China tea</name>
    <dbReference type="NCBI Taxonomy" id="542762"/>
    <lineage>
        <taxon>Eukaryota</taxon>
        <taxon>Viridiplantae</taxon>
        <taxon>Streptophyta</taxon>
        <taxon>Embryophyta</taxon>
        <taxon>Tracheophyta</taxon>
        <taxon>Spermatophyta</taxon>
        <taxon>Magnoliopsida</taxon>
        <taxon>eudicotyledons</taxon>
        <taxon>Gunneridae</taxon>
        <taxon>Pentapetalae</taxon>
        <taxon>asterids</taxon>
        <taxon>Ericales</taxon>
        <taxon>Theaceae</taxon>
        <taxon>Camellia</taxon>
    </lineage>
</organism>
<dbReference type="CDD" id="cd14066">
    <property type="entry name" value="STKc_IRAK"/>
    <property type="match status" value="1"/>
</dbReference>
<keyword evidence="6 21" id="KW-0732">Signal</keyword>
<evidence type="ECO:0000256" key="20">
    <source>
        <dbReference type="SAM" id="MobiDB-lite"/>
    </source>
</evidence>
<feature type="compositionally biased region" description="Pro residues" evidence="20">
    <location>
        <begin position="442"/>
        <end position="461"/>
    </location>
</feature>
<dbReference type="GO" id="GO:0106310">
    <property type="term" value="F:protein serine kinase activity"/>
    <property type="evidence" value="ECO:0007669"/>
    <property type="project" value="RHEA"/>
</dbReference>
<evidence type="ECO:0000256" key="13">
    <source>
        <dbReference type="ARBA" id="ARBA00023157"/>
    </source>
</evidence>
<feature type="binding site" evidence="19">
    <location>
        <position position="567"/>
    </location>
    <ligand>
        <name>ATP</name>
        <dbReference type="ChEBI" id="CHEBI:30616"/>
    </ligand>
</feature>
<evidence type="ECO:0000256" key="16">
    <source>
        <dbReference type="ARBA" id="ARBA00047899"/>
    </source>
</evidence>
<dbReference type="Gene3D" id="1.10.510.10">
    <property type="entry name" value="Transferase(Phosphotransferase) domain 1"/>
    <property type="match status" value="1"/>
</dbReference>
<keyword evidence="13" id="KW-1015">Disulfide bond</keyword>
<dbReference type="PIRSF" id="PIRSF000641">
    <property type="entry name" value="SRK"/>
    <property type="match status" value="1"/>
</dbReference>
<evidence type="ECO:0000313" key="24">
    <source>
        <dbReference type="EMBL" id="THG23688.1"/>
    </source>
</evidence>
<comment type="catalytic activity">
    <reaction evidence="16 18">
        <text>L-threonyl-[protein] + ATP = O-phospho-L-threonyl-[protein] + ADP + H(+)</text>
        <dbReference type="Rhea" id="RHEA:46608"/>
        <dbReference type="Rhea" id="RHEA-COMP:11060"/>
        <dbReference type="Rhea" id="RHEA-COMP:11605"/>
        <dbReference type="ChEBI" id="CHEBI:15378"/>
        <dbReference type="ChEBI" id="CHEBI:30013"/>
        <dbReference type="ChEBI" id="CHEBI:30616"/>
        <dbReference type="ChEBI" id="CHEBI:61977"/>
        <dbReference type="ChEBI" id="CHEBI:456216"/>
        <dbReference type="EC" id="2.7.11.1"/>
    </reaction>
</comment>
<dbReference type="FunFam" id="1.10.510.10:FF:000237">
    <property type="entry name" value="G-type lectin S-receptor-like serine/threonine-protein kinase"/>
    <property type="match status" value="1"/>
</dbReference>
<dbReference type="FunFam" id="3.30.200.20:FF:000059">
    <property type="entry name" value="S-receptor-like serine/threonine-protein kinase"/>
    <property type="match status" value="1"/>
</dbReference>
<gene>
    <name evidence="24" type="ORF">TEA_028153</name>
</gene>
<dbReference type="InterPro" id="IPR036426">
    <property type="entry name" value="Bulb-type_lectin_dom_sf"/>
</dbReference>
<dbReference type="FunFam" id="2.90.10.10:FF:000026">
    <property type="entry name" value="Serine/threonine-protein kinase"/>
    <property type="match status" value="1"/>
</dbReference>
<keyword evidence="7" id="KW-0430">Lectin</keyword>
<evidence type="ECO:0000256" key="10">
    <source>
        <dbReference type="ARBA" id="ARBA00022840"/>
    </source>
</evidence>
<dbReference type="InterPro" id="IPR017441">
    <property type="entry name" value="Protein_kinase_ATP_BS"/>
</dbReference>
<dbReference type="InterPro" id="IPR000858">
    <property type="entry name" value="S_locus_glycoprot_dom"/>
</dbReference>
<keyword evidence="15" id="KW-0325">Glycoprotein</keyword>
<evidence type="ECO:0000256" key="9">
    <source>
        <dbReference type="ARBA" id="ARBA00022777"/>
    </source>
</evidence>
<proteinExistence type="inferred from homology"/>
<dbReference type="STRING" id="542762.A0A4S4F2I9"/>
<dbReference type="Gene3D" id="3.30.200.20">
    <property type="entry name" value="Phosphorylase Kinase, domain 1"/>
    <property type="match status" value="1"/>
</dbReference>
<keyword evidence="9 18" id="KW-0418">Kinase</keyword>
<dbReference type="GO" id="GO:0016020">
    <property type="term" value="C:membrane"/>
    <property type="evidence" value="ECO:0007669"/>
    <property type="project" value="UniProtKB-SubCell"/>
</dbReference>
<dbReference type="InterPro" id="IPR008271">
    <property type="entry name" value="Ser/Thr_kinase_AS"/>
</dbReference>
<dbReference type="PROSITE" id="PS00108">
    <property type="entry name" value="PROTEIN_KINASE_ST"/>
    <property type="match status" value="1"/>
</dbReference>